<evidence type="ECO:0000313" key="3">
    <source>
        <dbReference type="Proteomes" id="UP001595880"/>
    </source>
</evidence>
<dbReference type="Proteomes" id="UP001595880">
    <property type="component" value="Unassembled WGS sequence"/>
</dbReference>
<protein>
    <recommendedName>
        <fullName evidence="4">Spore coat protein</fullName>
    </recommendedName>
</protein>
<comment type="caution">
    <text evidence="2">The sequence shown here is derived from an EMBL/GenBank/DDBJ whole genome shotgun (WGS) entry which is preliminary data.</text>
</comment>
<keyword evidence="3" id="KW-1185">Reference proteome</keyword>
<dbReference type="EMBL" id="JBHSDV010000005">
    <property type="protein sequence ID" value="MFC4389010.1"/>
    <property type="molecule type" value="Genomic_DNA"/>
</dbReference>
<sequence>MDPSQIGRYLDAVVDKMIRIDRGGPESRVGKLIGVYNDYIALLTKEEGVIYYRTQHIKSITENVKDIKADELGEEEVEPIIAASFTQLLDHLKLQWVQINRGGPEKLEGVLNDMTDDIVTVVANKEVIRLSSFHIRNISVVQVKNEQSDSEQESNNEKSRNKKRRR</sequence>
<evidence type="ECO:0008006" key="4">
    <source>
        <dbReference type="Google" id="ProtNLM"/>
    </source>
</evidence>
<evidence type="ECO:0000256" key="1">
    <source>
        <dbReference type="SAM" id="MobiDB-lite"/>
    </source>
</evidence>
<organism evidence="2 3">
    <name type="scientific">Gracilibacillus marinus</name>
    <dbReference type="NCBI Taxonomy" id="630535"/>
    <lineage>
        <taxon>Bacteria</taxon>
        <taxon>Bacillati</taxon>
        <taxon>Bacillota</taxon>
        <taxon>Bacilli</taxon>
        <taxon>Bacillales</taxon>
        <taxon>Bacillaceae</taxon>
        <taxon>Gracilibacillus</taxon>
    </lineage>
</organism>
<feature type="region of interest" description="Disordered" evidence="1">
    <location>
        <begin position="144"/>
        <end position="166"/>
    </location>
</feature>
<accession>A0ABV8VYL0</accession>
<evidence type="ECO:0000313" key="2">
    <source>
        <dbReference type="EMBL" id="MFC4389010.1"/>
    </source>
</evidence>
<name>A0ABV8VYL0_9BACI</name>
<reference evidence="3" key="1">
    <citation type="journal article" date="2019" name="Int. J. Syst. Evol. Microbiol.">
        <title>The Global Catalogue of Microorganisms (GCM) 10K type strain sequencing project: providing services to taxonomists for standard genome sequencing and annotation.</title>
        <authorList>
            <consortium name="The Broad Institute Genomics Platform"/>
            <consortium name="The Broad Institute Genome Sequencing Center for Infectious Disease"/>
            <person name="Wu L."/>
            <person name="Ma J."/>
        </authorList>
    </citation>
    <scope>NUCLEOTIDE SEQUENCE [LARGE SCALE GENOMIC DNA]</scope>
    <source>
        <strain evidence="3">KACC 14058</strain>
    </source>
</reference>
<dbReference type="RefSeq" id="WP_390200446.1">
    <property type="nucleotide sequence ID" value="NZ_JBHSDV010000005.1"/>
</dbReference>
<proteinExistence type="predicted"/>
<gene>
    <name evidence="2" type="ORF">ACFOZ1_14500</name>
</gene>